<keyword evidence="3" id="KW-0830">Ubiquinone</keyword>
<dbReference type="RefSeq" id="WP_014748294.1">
    <property type="nucleotide sequence ID" value="NC_017958.1"/>
</dbReference>
<dbReference type="HOGENOM" id="CLU_056366_0_0_5"/>
<dbReference type="InterPro" id="IPR013216">
    <property type="entry name" value="Methyltransf_11"/>
</dbReference>
<gene>
    <name evidence="3" type="ordered locus">TMO_c0695</name>
</gene>
<evidence type="ECO:0000259" key="2">
    <source>
        <dbReference type="Pfam" id="PF08241"/>
    </source>
</evidence>
<name>I3TX17_TISMK</name>
<dbReference type="Pfam" id="PF08241">
    <property type="entry name" value="Methyltransf_11"/>
    <property type="match status" value="1"/>
</dbReference>
<geneLocation type="plasmid" evidence="3 4">
    <name>pTM3</name>
</geneLocation>
<reference evidence="3 4" key="1">
    <citation type="journal article" date="2012" name="J. Am. Chem. Soc.">
        <title>Bacterial biosynthesis and maturation of the didemnin anti-cancer agents.</title>
        <authorList>
            <person name="Xu Y."/>
            <person name="Kersten R.D."/>
            <person name="Nam S.J."/>
            <person name="Lu L."/>
            <person name="Al-Suwailem A.M."/>
            <person name="Zheng H."/>
            <person name="Fenical W."/>
            <person name="Dorrestein P.C."/>
            <person name="Moore B.S."/>
            <person name="Qian P.Y."/>
        </authorList>
    </citation>
    <scope>NUCLEOTIDE SEQUENCE [LARGE SCALE GENOMIC DNA]</scope>
    <source>
        <strain evidence="3 4">KA081020-065</strain>
    </source>
</reference>
<evidence type="ECO:0000313" key="3">
    <source>
        <dbReference type="EMBL" id="AFK57305.1"/>
    </source>
</evidence>
<evidence type="ECO:0000256" key="1">
    <source>
        <dbReference type="ARBA" id="ARBA00022679"/>
    </source>
</evidence>
<dbReference type="PANTHER" id="PTHR44068:SF11">
    <property type="entry name" value="GERANYL DIPHOSPHATE 2-C-METHYLTRANSFERASE"/>
    <property type="match status" value="1"/>
</dbReference>
<keyword evidence="3" id="KW-0489">Methyltransferase</keyword>
<dbReference type="Proteomes" id="UP000005258">
    <property type="component" value="Plasmid pTM3"/>
</dbReference>
<keyword evidence="4" id="KW-1185">Reference proteome</keyword>
<dbReference type="PANTHER" id="PTHR44068">
    <property type="entry name" value="ZGC:194242"/>
    <property type="match status" value="1"/>
</dbReference>
<feature type="domain" description="Methyltransferase type 11" evidence="2">
    <location>
        <begin position="69"/>
        <end position="165"/>
    </location>
</feature>
<dbReference type="InterPro" id="IPR029063">
    <property type="entry name" value="SAM-dependent_MTases_sf"/>
</dbReference>
<dbReference type="GO" id="GO:0008757">
    <property type="term" value="F:S-adenosylmethionine-dependent methyltransferase activity"/>
    <property type="evidence" value="ECO:0007669"/>
    <property type="project" value="InterPro"/>
</dbReference>
<proteinExistence type="predicted"/>
<dbReference type="SUPFAM" id="SSF53335">
    <property type="entry name" value="S-adenosyl-L-methionine-dependent methyltransferases"/>
    <property type="match status" value="1"/>
</dbReference>
<dbReference type="AlphaFoldDB" id="I3TX17"/>
<dbReference type="Gene3D" id="3.40.50.150">
    <property type="entry name" value="Vaccinia Virus protein VP39"/>
    <property type="match status" value="1"/>
</dbReference>
<dbReference type="GO" id="GO:0032259">
    <property type="term" value="P:methylation"/>
    <property type="evidence" value="ECO:0007669"/>
    <property type="project" value="UniProtKB-KW"/>
</dbReference>
<dbReference type="EMBL" id="CP003239">
    <property type="protein sequence ID" value="AFK57305.1"/>
    <property type="molecule type" value="Genomic_DNA"/>
</dbReference>
<protein>
    <submittedName>
        <fullName evidence="3">Ubiquinone/menaquinone biosynthesis methyltransferase protein</fullName>
    </submittedName>
</protein>
<dbReference type="CDD" id="cd02440">
    <property type="entry name" value="AdoMet_MTases"/>
    <property type="match status" value="1"/>
</dbReference>
<keyword evidence="1" id="KW-0808">Transferase</keyword>
<accession>I3TX17</accession>
<dbReference type="KEGG" id="tmo:TMO_c0695"/>
<evidence type="ECO:0000313" key="4">
    <source>
        <dbReference type="Proteomes" id="UP000005258"/>
    </source>
</evidence>
<dbReference type="InterPro" id="IPR050447">
    <property type="entry name" value="Erg6_SMT_methyltransf"/>
</dbReference>
<sequence length="277" mass="29640">MSFESDFAAHYARPALEGKIVAALEAAGKDPERLSFEDLAPVDEFHVGGRQATVDLADRLGLAPGMALLDIGCGLGGASRYFAERRQCRVTAIDLAPDFVRTAEALAERVGLGGRIDYREASATALPFAPTSFDRVTCMHVGMNIADKPGLFAGIRRVLKPGGRLGIYDVMRTADGAIAYPVPWASIETTSFVSSPAEYRAAAEAAGFTLISERDRRDFGLAYFRDLQARTAAEGVSPLGLHIPMGQTAVRQMVNIFTNIQRGVVSPVEMVFGVVGA</sequence>
<organism evidence="3 4">
    <name type="scientific">Tistrella mobilis (strain KA081020-065)</name>
    <dbReference type="NCBI Taxonomy" id="1110502"/>
    <lineage>
        <taxon>Bacteria</taxon>
        <taxon>Pseudomonadati</taxon>
        <taxon>Pseudomonadota</taxon>
        <taxon>Alphaproteobacteria</taxon>
        <taxon>Geminicoccales</taxon>
        <taxon>Geminicoccaceae</taxon>
        <taxon>Tistrella</taxon>
    </lineage>
</organism>
<keyword evidence="3" id="KW-0614">Plasmid</keyword>